<evidence type="ECO:0000313" key="2">
    <source>
        <dbReference type="Proteomes" id="UP001057402"/>
    </source>
</evidence>
<gene>
    <name evidence="1" type="ORF">MLD38_015015</name>
</gene>
<reference evidence="2" key="1">
    <citation type="journal article" date="2023" name="Front. Plant Sci.">
        <title>Chromosomal-level genome assembly of Melastoma candidum provides insights into trichome evolution.</title>
        <authorList>
            <person name="Zhong Y."/>
            <person name="Wu W."/>
            <person name="Sun C."/>
            <person name="Zou P."/>
            <person name="Liu Y."/>
            <person name="Dai S."/>
            <person name="Zhou R."/>
        </authorList>
    </citation>
    <scope>NUCLEOTIDE SEQUENCE [LARGE SCALE GENOMIC DNA]</scope>
</reference>
<evidence type="ECO:0000313" key="1">
    <source>
        <dbReference type="EMBL" id="KAI4377379.1"/>
    </source>
</evidence>
<dbReference type="EMBL" id="CM042883">
    <property type="protein sequence ID" value="KAI4377379.1"/>
    <property type="molecule type" value="Genomic_DNA"/>
</dbReference>
<name>A0ACB9RET5_9MYRT</name>
<sequence length="375" mass="42967">MDDPEYEPYRSRRRRRSSRAAELPPDFSPRITRRQVSGLNDGGGGDAYEDDEEDVALSDFEDDDEDDGLPVNQGYHQPYDYRTSYSVYGDEVRSSELDPKRRKLDELSNKLPGWSDFATFTLLEVWGERFLQLGRKSLRSDDWSDIAEKVSEWVRSNFTVMDCRQQLDVLKKRYKKERAKIERTGSNNSSWMHFRKMDMLMMGGAGSGSGSSSNGGRVSGERFGLPCGVDSGEFCFADMDVYLEKSNAFDEMRDSPGEEEVEEDELDDEQEMEVDLDLDDDDLPPRRREDGGEGIRVLADSIERFGEVYEMMENSKRAQMTELRKLKADFLRELESQKNEIMDRANAEIAKIKAEGGESYDSDSECEDDYSSNDA</sequence>
<proteinExistence type="predicted"/>
<protein>
    <submittedName>
        <fullName evidence="1">Uncharacterized protein</fullName>
    </submittedName>
</protein>
<dbReference type="Proteomes" id="UP001057402">
    <property type="component" value="Chromosome 4"/>
</dbReference>
<accession>A0ACB9RET5</accession>
<comment type="caution">
    <text evidence="1">The sequence shown here is derived from an EMBL/GenBank/DDBJ whole genome shotgun (WGS) entry which is preliminary data.</text>
</comment>
<keyword evidence="2" id="KW-1185">Reference proteome</keyword>
<organism evidence="1 2">
    <name type="scientific">Melastoma candidum</name>
    <dbReference type="NCBI Taxonomy" id="119954"/>
    <lineage>
        <taxon>Eukaryota</taxon>
        <taxon>Viridiplantae</taxon>
        <taxon>Streptophyta</taxon>
        <taxon>Embryophyta</taxon>
        <taxon>Tracheophyta</taxon>
        <taxon>Spermatophyta</taxon>
        <taxon>Magnoliopsida</taxon>
        <taxon>eudicotyledons</taxon>
        <taxon>Gunneridae</taxon>
        <taxon>Pentapetalae</taxon>
        <taxon>rosids</taxon>
        <taxon>malvids</taxon>
        <taxon>Myrtales</taxon>
        <taxon>Melastomataceae</taxon>
        <taxon>Melastomatoideae</taxon>
        <taxon>Melastomateae</taxon>
        <taxon>Melastoma</taxon>
    </lineage>
</organism>